<name>A0A0N0RD37_9CHLR</name>
<keyword evidence="4" id="KW-1185">Reference proteome</keyword>
<dbReference type="Gene3D" id="3.90.1170.50">
    <property type="entry name" value="Aldehyde oxidase/xanthine dehydrogenase, a/b hammerhead"/>
    <property type="match status" value="1"/>
</dbReference>
<dbReference type="GO" id="GO:0016491">
    <property type="term" value="F:oxidoreductase activity"/>
    <property type="evidence" value="ECO:0007669"/>
    <property type="project" value="InterPro"/>
</dbReference>
<dbReference type="Pfam" id="PF20256">
    <property type="entry name" value="MoCoBD_2"/>
    <property type="match status" value="1"/>
</dbReference>
<evidence type="ECO:0000313" key="3">
    <source>
        <dbReference type="EMBL" id="KPL76206.1"/>
    </source>
</evidence>
<dbReference type="Proteomes" id="UP000050501">
    <property type="component" value="Unassembled WGS sequence"/>
</dbReference>
<dbReference type="EMBL" id="DF967975">
    <property type="protein sequence ID" value="GAP19030.1"/>
    <property type="molecule type" value="Genomic_DNA"/>
</dbReference>
<dbReference type="SMART" id="SM01008">
    <property type="entry name" value="Ald_Xan_dh_C"/>
    <property type="match status" value="1"/>
</dbReference>
<evidence type="ECO:0000259" key="1">
    <source>
        <dbReference type="SMART" id="SM01008"/>
    </source>
</evidence>
<reference evidence="2" key="1">
    <citation type="journal article" date="2015" name="Genome Announc.">
        <title>Draft Genome Sequences of Anaerolinea thermolimosa IMO-1, Bellilinea caldifistulae GOMI-1, Leptolinea tardivitalis YMTK-2, Levilinea saccharolytica KIBI-1, Longilinea arvoryzae KOME-1, Previously Described as Members of the Class Anaerolineae (Chloroflexi).</title>
        <authorList>
            <person name="Matsuura N."/>
            <person name="Tourlousse M.D."/>
            <person name="Ohashi A."/>
            <person name="Hugenholtz P."/>
            <person name="Sekiguchi Y."/>
        </authorList>
    </citation>
    <scope>NUCLEOTIDE SEQUENCE</scope>
    <source>
        <strain evidence="2">KIBI-1</strain>
    </source>
</reference>
<dbReference type="InterPro" id="IPR036856">
    <property type="entry name" value="Ald_Oxase/Xan_DH_a/b_sf"/>
</dbReference>
<gene>
    <name evidence="3" type="ORF">ADN01_16770</name>
    <name evidence="2" type="ORF">LSAC_02928</name>
</gene>
<reference evidence="3 4" key="2">
    <citation type="submission" date="2015-07" db="EMBL/GenBank/DDBJ databases">
        <title>Genome sequence of Levilinea saccharolytica DSM 16555.</title>
        <authorList>
            <person name="Hemp J."/>
            <person name="Ward L.M."/>
            <person name="Pace L.A."/>
            <person name="Fischer W.W."/>
        </authorList>
    </citation>
    <scope>NUCLEOTIDE SEQUENCE [LARGE SCALE GENOMIC DNA]</scope>
    <source>
        <strain evidence="3 4">KIBI-1</strain>
    </source>
</reference>
<dbReference type="PANTHER" id="PTHR11908">
    <property type="entry name" value="XANTHINE DEHYDROGENASE"/>
    <property type="match status" value="1"/>
</dbReference>
<dbReference type="AlphaFoldDB" id="A0A0N0RD37"/>
<proteinExistence type="predicted"/>
<dbReference type="GO" id="GO:0005506">
    <property type="term" value="F:iron ion binding"/>
    <property type="evidence" value="ECO:0007669"/>
    <property type="project" value="InterPro"/>
</dbReference>
<dbReference type="InterPro" id="IPR000674">
    <property type="entry name" value="Ald_Oxase/Xan_DH_a/b"/>
</dbReference>
<dbReference type="SUPFAM" id="SSF54665">
    <property type="entry name" value="CO dehydrogenase molybdoprotein N-domain-like"/>
    <property type="match status" value="1"/>
</dbReference>
<dbReference type="InterPro" id="IPR046867">
    <property type="entry name" value="AldOxase/xan_DH_MoCoBD2"/>
</dbReference>
<dbReference type="STRING" id="229921.ADN01_16770"/>
<dbReference type="Pfam" id="PF02738">
    <property type="entry name" value="MoCoBD_1"/>
    <property type="match status" value="1"/>
</dbReference>
<dbReference type="EMBL" id="LGCM01000064">
    <property type="protein sequence ID" value="KPL76206.1"/>
    <property type="molecule type" value="Genomic_DNA"/>
</dbReference>
<dbReference type="InterPro" id="IPR008274">
    <property type="entry name" value="AldOxase/xan_DH_MoCoBD1"/>
</dbReference>
<evidence type="ECO:0000313" key="4">
    <source>
        <dbReference type="Proteomes" id="UP000050501"/>
    </source>
</evidence>
<dbReference type="InterPro" id="IPR037165">
    <property type="entry name" value="AldOxase/xan_DH_Mopterin-bd_sf"/>
</dbReference>
<accession>A0A0N0RD37</accession>
<dbReference type="PANTHER" id="PTHR11908:SF157">
    <property type="entry name" value="XANTHINE DEHYDROGENASE SUBUNIT D-RELATED"/>
    <property type="match status" value="1"/>
</dbReference>
<dbReference type="OrthoDB" id="9759791at2"/>
<dbReference type="InterPro" id="IPR016208">
    <property type="entry name" value="Ald_Oxase/xanthine_DH-like"/>
</dbReference>
<protein>
    <submittedName>
        <fullName evidence="2">Xanthine dehydrogenase, molybdenum binding subunit apoprotein</fullName>
    </submittedName>
</protein>
<dbReference type="PATRIC" id="fig|229921.5.peg.1754"/>
<evidence type="ECO:0000313" key="2">
    <source>
        <dbReference type="EMBL" id="GAP19030.1"/>
    </source>
</evidence>
<sequence>MTDTPLHLGKSYPRRDALEKVTGQAQYVADTDLPNLTHGRIVRSPHLHARILRIETAEALAVPGVIAVLTHADIPGAKIYGDLLPDRPVLASDKVRFMGEPVAIVVAKTRQAADEAHKRVQVTYEPLPAVIDPFAAAQPDAPQVHENGNVLSHFTVCHGDTAQGLAQADLILEETFHVPRVYPAYLETEASQAVLNPNGTLTVWVSSQKPFHDRHHIAAAVNLPEEQVQVCVAAIGGAFGGKEDANMPVLAGLAAYCTRGAVRLVNSREESMLAHPKRHSGQLHYRLGAKQDGTITAVEITTHLDTGAYASYGPAVGQLLTEVAAGPYRIPHVRSETFVVYTNAPIAGAMRGFGAPQANFAIESLVDTLAHRLGLDPLEVRRRNIWRPGDFNFTRVRVNQAESTSLALETAAQEVARLKALPASPGKKAGVGMAMALQTMGLGWGVPDDSTNRLEWQPDGQVLLRIGAPDLGQGLNIAAAQITAEALGVDLSQVEVAPINTLLSPDGGVTCASRMTYMVGNSSMLAAVRLIDMLKEEGARLLGVQPDQLEYRGGQLLRLDQPHLPPIPAAEITSRLAEEGRALHSTATFSFPYGPEIPTDLGIGMPHVLFCLGAQVMRVEVDSELGSVEVTHATAVHDVGRVINRAALEGQVEGGLAMGMGFALSEDMILKANGQWVDGLAEYVLPTAMDIPGEVKIILLEQPESSGPYGAKGIGEAVTAPTAAAVANAVFAATGVRVHAAPIRPEMLIRPA</sequence>
<dbReference type="Gene3D" id="3.30.365.10">
    <property type="entry name" value="Aldehyde oxidase/xanthine dehydrogenase, molybdopterin binding domain"/>
    <property type="match status" value="4"/>
</dbReference>
<organism evidence="2">
    <name type="scientific">Levilinea saccharolytica</name>
    <dbReference type="NCBI Taxonomy" id="229921"/>
    <lineage>
        <taxon>Bacteria</taxon>
        <taxon>Bacillati</taxon>
        <taxon>Chloroflexota</taxon>
        <taxon>Anaerolineae</taxon>
        <taxon>Anaerolineales</taxon>
        <taxon>Anaerolineaceae</taxon>
        <taxon>Levilinea</taxon>
    </lineage>
</organism>
<feature type="domain" description="Aldehyde oxidase/xanthine dehydrogenase a/b hammerhead" evidence="1">
    <location>
        <begin position="22"/>
        <end position="128"/>
    </location>
</feature>
<dbReference type="RefSeq" id="WP_062419339.1">
    <property type="nucleotide sequence ID" value="NZ_BBXZ01000157.1"/>
</dbReference>
<dbReference type="SUPFAM" id="SSF56003">
    <property type="entry name" value="Molybdenum cofactor-binding domain"/>
    <property type="match status" value="1"/>
</dbReference>
<dbReference type="Pfam" id="PF01315">
    <property type="entry name" value="Ald_Xan_dh_C"/>
    <property type="match status" value="1"/>
</dbReference>